<accession>A0AAN6YIZ0</accession>
<feature type="transmembrane region" description="Helical" evidence="1">
    <location>
        <begin position="36"/>
        <end position="54"/>
    </location>
</feature>
<protein>
    <recommendedName>
        <fullName evidence="4">Transmembrane protein</fullName>
    </recommendedName>
</protein>
<proteinExistence type="predicted"/>
<sequence length="134" mass="15301">MATKCDQEKQRAFSPSLHASHLIPSRTSHPERRRDNIVLTFAFSALYISSFFFHHGRGGSSFISVAAKLPSPFSNRHFTHGLVGLFCYVDLGERSLLTVLALFCNFPPYFLLTLSHFLFPILRTLYFFLSYSFA</sequence>
<dbReference type="Proteomes" id="UP001301769">
    <property type="component" value="Unassembled WGS sequence"/>
</dbReference>
<organism evidence="2 3">
    <name type="scientific">Rhypophila decipiens</name>
    <dbReference type="NCBI Taxonomy" id="261697"/>
    <lineage>
        <taxon>Eukaryota</taxon>
        <taxon>Fungi</taxon>
        <taxon>Dikarya</taxon>
        <taxon>Ascomycota</taxon>
        <taxon>Pezizomycotina</taxon>
        <taxon>Sordariomycetes</taxon>
        <taxon>Sordariomycetidae</taxon>
        <taxon>Sordariales</taxon>
        <taxon>Naviculisporaceae</taxon>
        <taxon>Rhypophila</taxon>
    </lineage>
</organism>
<evidence type="ECO:0008006" key="4">
    <source>
        <dbReference type="Google" id="ProtNLM"/>
    </source>
</evidence>
<dbReference type="EMBL" id="MU858052">
    <property type="protein sequence ID" value="KAK4218600.1"/>
    <property type="molecule type" value="Genomic_DNA"/>
</dbReference>
<keyword evidence="3" id="KW-1185">Reference proteome</keyword>
<reference evidence="2" key="1">
    <citation type="journal article" date="2023" name="Mol. Phylogenet. Evol.">
        <title>Genome-scale phylogeny and comparative genomics of the fungal order Sordariales.</title>
        <authorList>
            <person name="Hensen N."/>
            <person name="Bonometti L."/>
            <person name="Westerberg I."/>
            <person name="Brannstrom I.O."/>
            <person name="Guillou S."/>
            <person name="Cros-Aarteil S."/>
            <person name="Calhoun S."/>
            <person name="Haridas S."/>
            <person name="Kuo A."/>
            <person name="Mondo S."/>
            <person name="Pangilinan J."/>
            <person name="Riley R."/>
            <person name="LaButti K."/>
            <person name="Andreopoulos B."/>
            <person name="Lipzen A."/>
            <person name="Chen C."/>
            <person name="Yan M."/>
            <person name="Daum C."/>
            <person name="Ng V."/>
            <person name="Clum A."/>
            <person name="Steindorff A."/>
            <person name="Ohm R.A."/>
            <person name="Martin F."/>
            <person name="Silar P."/>
            <person name="Natvig D.O."/>
            <person name="Lalanne C."/>
            <person name="Gautier V."/>
            <person name="Ament-Velasquez S.L."/>
            <person name="Kruys A."/>
            <person name="Hutchinson M.I."/>
            <person name="Powell A.J."/>
            <person name="Barry K."/>
            <person name="Miller A.N."/>
            <person name="Grigoriev I.V."/>
            <person name="Debuchy R."/>
            <person name="Gladieux P."/>
            <person name="Hiltunen Thoren M."/>
            <person name="Johannesson H."/>
        </authorList>
    </citation>
    <scope>NUCLEOTIDE SEQUENCE</scope>
    <source>
        <strain evidence="2">PSN293</strain>
    </source>
</reference>
<gene>
    <name evidence="2" type="ORF">QBC37DRAFT_189872</name>
</gene>
<name>A0AAN6YIZ0_9PEZI</name>
<reference evidence="2" key="2">
    <citation type="submission" date="2023-05" db="EMBL/GenBank/DDBJ databases">
        <authorList>
            <consortium name="Lawrence Berkeley National Laboratory"/>
            <person name="Steindorff A."/>
            <person name="Hensen N."/>
            <person name="Bonometti L."/>
            <person name="Westerberg I."/>
            <person name="Brannstrom I.O."/>
            <person name="Guillou S."/>
            <person name="Cros-Aarteil S."/>
            <person name="Calhoun S."/>
            <person name="Haridas S."/>
            <person name="Kuo A."/>
            <person name="Mondo S."/>
            <person name="Pangilinan J."/>
            <person name="Riley R."/>
            <person name="Labutti K."/>
            <person name="Andreopoulos B."/>
            <person name="Lipzen A."/>
            <person name="Chen C."/>
            <person name="Yanf M."/>
            <person name="Daum C."/>
            <person name="Ng V."/>
            <person name="Clum A."/>
            <person name="Ohm R."/>
            <person name="Martin F."/>
            <person name="Silar P."/>
            <person name="Natvig D."/>
            <person name="Lalanne C."/>
            <person name="Gautier V."/>
            <person name="Ament-Velasquez S.L."/>
            <person name="Kruys A."/>
            <person name="Hutchinson M.I."/>
            <person name="Powell A.J."/>
            <person name="Barry K."/>
            <person name="Miller A.N."/>
            <person name="Grigoriev I.V."/>
            <person name="Debuchy R."/>
            <person name="Gladieux P."/>
            <person name="Thoren M.H."/>
            <person name="Johannesson H."/>
        </authorList>
    </citation>
    <scope>NUCLEOTIDE SEQUENCE</scope>
    <source>
        <strain evidence="2">PSN293</strain>
    </source>
</reference>
<evidence type="ECO:0000313" key="3">
    <source>
        <dbReference type="Proteomes" id="UP001301769"/>
    </source>
</evidence>
<keyword evidence="1" id="KW-0812">Transmembrane</keyword>
<comment type="caution">
    <text evidence="2">The sequence shown here is derived from an EMBL/GenBank/DDBJ whole genome shotgun (WGS) entry which is preliminary data.</text>
</comment>
<evidence type="ECO:0000256" key="1">
    <source>
        <dbReference type="SAM" id="Phobius"/>
    </source>
</evidence>
<keyword evidence="1" id="KW-0472">Membrane</keyword>
<keyword evidence="1" id="KW-1133">Transmembrane helix</keyword>
<dbReference type="AlphaFoldDB" id="A0AAN6YIZ0"/>
<evidence type="ECO:0000313" key="2">
    <source>
        <dbReference type="EMBL" id="KAK4218600.1"/>
    </source>
</evidence>